<feature type="domain" description="Phosphofructokinase" evidence="7">
    <location>
        <begin position="5"/>
        <end position="348"/>
    </location>
</feature>
<feature type="binding site" evidence="6">
    <location>
        <position position="122"/>
    </location>
    <ligand>
        <name>Mg(2+)</name>
        <dbReference type="ChEBI" id="CHEBI:18420"/>
        <note>catalytic</note>
    </ligand>
</feature>
<keyword evidence="6" id="KW-0963">Cytoplasm</keyword>
<dbReference type="Gene3D" id="3.40.50.450">
    <property type="match status" value="1"/>
</dbReference>
<evidence type="ECO:0000313" key="8">
    <source>
        <dbReference type="EMBL" id="MFC0673450.1"/>
    </source>
</evidence>
<comment type="cofactor">
    <cofactor evidence="1 6">
        <name>Mg(2+)</name>
        <dbReference type="ChEBI" id="CHEBI:18420"/>
    </cofactor>
</comment>
<dbReference type="InterPro" id="IPR035966">
    <property type="entry name" value="PKF_sf"/>
</dbReference>
<dbReference type="InterPro" id="IPR050929">
    <property type="entry name" value="PFKA"/>
</dbReference>
<feature type="site" description="Important for catalytic activity and substrate specificity; stabilizes the transition state when the phosphoryl donor is PPi; prevents ATP from binding by mimicking the alpha-phosphate group of ATP" evidence="6">
    <location>
        <position position="123"/>
    </location>
</feature>
<comment type="activity regulation">
    <text evidence="6">Non-allosteric.</text>
</comment>
<keyword evidence="2 6" id="KW-0808">Transferase</keyword>
<protein>
    <recommendedName>
        <fullName evidence="6">Pyrophosphate--fructose 6-phosphate 1-phosphotransferase</fullName>
        <ecNumber evidence="6">2.7.1.90</ecNumber>
    </recommendedName>
    <alternativeName>
        <fullName evidence="6">6-phosphofructokinase, pyrophosphate dependent</fullName>
    </alternativeName>
    <alternativeName>
        <fullName evidence="6">PPi-dependent phosphofructokinase</fullName>
        <shortName evidence="6">PPi-PFK</shortName>
    </alternativeName>
    <alternativeName>
        <fullName evidence="6">Pyrophosphate-dependent 6-phosphofructose-1-kinase</fullName>
    </alternativeName>
</protein>
<dbReference type="EC" id="2.7.1.90" evidence="6"/>
<dbReference type="NCBIfam" id="NF005121">
    <property type="entry name" value="PRK06555.1"/>
    <property type="match status" value="1"/>
</dbReference>
<keyword evidence="3 6" id="KW-0479">Metal-binding</keyword>
<keyword evidence="4 6" id="KW-0418">Kinase</keyword>
<dbReference type="Proteomes" id="UP001589793">
    <property type="component" value="Unassembled WGS sequence"/>
</dbReference>
<proteinExistence type="inferred from homology"/>
<dbReference type="InterPro" id="IPR011405">
    <property type="entry name" value="PPi-PFK_SMc01852"/>
</dbReference>
<evidence type="ECO:0000256" key="2">
    <source>
        <dbReference type="ARBA" id="ARBA00022679"/>
    </source>
</evidence>
<keyword evidence="5 6" id="KW-0460">Magnesium</keyword>
<feature type="binding site" evidence="6">
    <location>
        <begin position="150"/>
        <end position="152"/>
    </location>
    <ligand>
        <name>substrate</name>
    </ligand>
</feature>
<keyword evidence="9" id="KW-1185">Reference proteome</keyword>
<dbReference type="HAMAP" id="MF_01977">
    <property type="entry name" value="Phosphofructokinase_II_P"/>
    <property type="match status" value="1"/>
</dbReference>
<feature type="binding site" evidence="6">
    <location>
        <begin position="324"/>
        <end position="327"/>
    </location>
    <ligand>
        <name>substrate</name>
    </ligand>
</feature>
<dbReference type="RefSeq" id="WP_376979026.1">
    <property type="nucleotide sequence ID" value="NZ_JBHLSV010000005.1"/>
</dbReference>
<dbReference type="InterPro" id="IPR000023">
    <property type="entry name" value="Phosphofructokinase_dom"/>
</dbReference>
<evidence type="ECO:0000256" key="3">
    <source>
        <dbReference type="ARBA" id="ARBA00022723"/>
    </source>
</evidence>
<comment type="catalytic activity">
    <reaction evidence="6">
        <text>beta-D-fructose 6-phosphate + diphosphate = beta-D-fructose 1,6-bisphosphate + phosphate + H(+)</text>
        <dbReference type="Rhea" id="RHEA:13613"/>
        <dbReference type="ChEBI" id="CHEBI:15378"/>
        <dbReference type="ChEBI" id="CHEBI:32966"/>
        <dbReference type="ChEBI" id="CHEBI:33019"/>
        <dbReference type="ChEBI" id="CHEBI:43474"/>
        <dbReference type="ChEBI" id="CHEBI:57634"/>
        <dbReference type="EC" id="2.7.1.90"/>
    </reaction>
</comment>
<dbReference type="PANTHER" id="PTHR45770">
    <property type="entry name" value="ATP-DEPENDENT 6-PHOSPHOFRUCTOKINASE 1"/>
    <property type="match status" value="1"/>
</dbReference>
<dbReference type="InterPro" id="IPR022953">
    <property type="entry name" value="ATP_PFK"/>
</dbReference>
<dbReference type="PRINTS" id="PR00476">
    <property type="entry name" value="PHFRCTKINASE"/>
</dbReference>
<feature type="binding site" evidence="6">
    <location>
        <begin position="195"/>
        <end position="197"/>
    </location>
    <ligand>
        <name>substrate</name>
    </ligand>
</feature>
<comment type="caution">
    <text evidence="8">The sequence shown here is derived from an EMBL/GenBank/DDBJ whole genome shotgun (WGS) entry which is preliminary data.</text>
</comment>
<dbReference type="GO" id="GO:0047334">
    <property type="term" value="F:diphosphate-fructose-6-phosphate 1-phosphotransferase activity"/>
    <property type="evidence" value="ECO:0007669"/>
    <property type="project" value="UniProtKB-EC"/>
</dbReference>
<keyword evidence="6" id="KW-0324">Glycolysis</keyword>
<comment type="subunit">
    <text evidence="6">Homodimer or homotetramer.</text>
</comment>
<reference evidence="8 9" key="1">
    <citation type="submission" date="2024-09" db="EMBL/GenBank/DDBJ databases">
        <authorList>
            <person name="Sun Q."/>
            <person name="Mori K."/>
        </authorList>
    </citation>
    <scope>NUCLEOTIDE SEQUENCE [LARGE SCALE GENOMIC DNA]</scope>
    <source>
        <strain evidence="8 9">CICC 10874</strain>
    </source>
</reference>
<feature type="active site" description="Proton acceptor" evidence="6">
    <location>
        <position position="152"/>
    </location>
</feature>
<feature type="binding site" evidence="6">
    <location>
        <position position="267"/>
    </location>
    <ligand>
        <name>substrate</name>
    </ligand>
</feature>
<comment type="pathway">
    <text evidence="6">Carbohydrate degradation; glycolysis; D-glyceraldehyde 3-phosphate and glycerone phosphate from D-glucose: step 3/4.</text>
</comment>
<dbReference type="SUPFAM" id="SSF53784">
    <property type="entry name" value="Phosphofructokinase"/>
    <property type="match status" value="1"/>
</dbReference>
<evidence type="ECO:0000256" key="5">
    <source>
        <dbReference type="ARBA" id="ARBA00022842"/>
    </source>
</evidence>
<dbReference type="Pfam" id="PF00365">
    <property type="entry name" value="PFK"/>
    <property type="match status" value="1"/>
</dbReference>
<name>A0ABV6R8Z2_9MICO</name>
<dbReference type="EMBL" id="JBHLSV010000005">
    <property type="protein sequence ID" value="MFC0673450.1"/>
    <property type="molecule type" value="Genomic_DNA"/>
</dbReference>
<comment type="function">
    <text evidence="6">Catalyzes the phosphorylation of D-fructose 6-phosphate, the first committing step of glycolysis. Uses inorganic phosphate (PPi) as phosphoryl donor instead of ATP like common ATP-dependent phosphofructokinases (ATP-PFKs), which renders the reaction reversible, and can thus function both in glycolysis and gluconeogenesis. Consistently, PPi-PFK can replace the enzymes of both the forward (ATP-PFK) and reverse (fructose-bisphosphatase (FBPase)) reactions.</text>
</comment>
<evidence type="ECO:0000256" key="4">
    <source>
        <dbReference type="ARBA" id="ARBA00022777"/>
    </source>
</evidence>
<dbReference type="PIRSF" id="PIRSF036484">
    <property type="entry name" value="PPi-PFK_SMc01852"/>
    <property type="match status" value="1"/>
</dbReference>
<evidence type="ECO:0000256" key="1">
    <source>
        <dbReference type="ARBA" id="ARBA00001946"/>
    </source>
</evidence>
<accession>A0ABV6R8Z2</accession>
<organism evidence="8 9">
    <name type="scientific">Brachybacterium hainanense</name>
    <dbReference type="NCBI Taxonomy" id="1541174"/>
    <lineage>
        <taxon>Bacteria</taxon>
        <taxon>Bacillati</taxon>
        <taxon>Actinomycetota</taxon>
        <taxon>Actinomycetes</taxon>
        <taxon>Micrococcales</taxon>
        <taxon>Dermabacteraceae</taxon>
        <taxon>Brachybacterium</taxon>
    </lineage>
</organism>
<evidence type="ECO:0000259" key="7">
    <source>
        <dbReference type="Pfam" id="PF00365"/>
    </source>
</evidence>
<evidence type="ECO:0000256" key="6">
    <source>
        <dbReference type="HAMAP-Rule" id="MF_01977"/>
    </source>
</evidence>
<sequence>MTVKRVALLTAGGYAPCLSSAVGGLIERYTELVPDVEIIAYKHGYWGLLSGEKIVVDETVRAKAAVLHEFGGSPIGNSRVKLTNTKDLVARGLIQEGENALEVAADKLKADGVDVLHTIGGDDTNTTAADLAKYLADNDYPLQVVGLPKTIDNDIVPIRQSLGAKTAAEQTSLFAQNVIAEHGSNPRMLIVHEIMGRACGYLTAEAARAYQEWHAKQDWLPEIGLSGDRWDVHAVFLPELALDIEGEAERLRKVMDETGCVNIFLSEGAGIPEIVAEMQARGEEPEKDPFGHVKLDTINPGQWFAKQFAEKLGAEKVMVQKSGYFARSAKANAYDLRLIKSMTDLAVQVALEGGTGVIGHDEERGDVLRAIEFERIAGHKAFDVDQPWFQQVMETVGQKAVPAAAH</sequence>
<gene>
    <name evidence="6" type="primary">pfp</name>
    <name evidence="8" type="ORF">ACFFF6_05705</name>
</gene>
<evidence type="ECO:0000313" key="9">
    <source>
        <dbReference type="Proteomes" id="UP001589793"/>
    </source>
</evidence>
<comment type="similarity">
    <text evidence="6">Belongs to the phosphofructokinase type A (PFKA) family. PPi-dependent PFK group II subfamily. Clade 'P' sub-subfamily.</text>
</comment>
<feature type="site" description="Important for catalytic activity; stabilizes the transition state when the phosphoryl donor is PPi" evidence="6">
    <location>
        <position position="149"/>
    </location>
</feature>
<comment type="subcellular location">
    <subcellularLocation>
        <location evidence="6">Cytoplasm</location>
    </subcellularLocation>
</comment>
<feature type="binding site" evidence="6">
    <location>
        <position position="13"/>
    </location>
    <ligand>
        <name>diphosphate</name>
        <dbReference type="ChEBI" id="CHEBI:33019"/>
    </ligand>
</feature>